<keyword evidence="1" id="KW-1133">Transmembrane helix</keyword>
<name>A0A1G7WBL9_9VIBR</name>
<dbReference type="EMBL" id="FNDD01000001">
    <property type="protein sequence ID" value="SDG69169.1"/>
    <property type="molecule type" value="Genomic_DNA"/>
</dbReference>
<protein>
    <submittedName>
        <fullName evidence="2">Uncharacterized protein</fullName>
    </submittedName>
</protein>
<keyword evidence="1" id="KW-0812">Transmembrane</keyword>
<proteinExistence type="predicted"/>
<keyword evidence="1" id="KW-0472">Membrane</keyword>
<keyword evidence="3" id="KW-1185">Reference proteome</keyword>
<sequence>MPSFYLPIIKVFMKKQALVLFSFLIIGGSTLAAMSKVGNSVERVIEFFNSLLGYICIVMLFAHYKGV</sequence>
<feature type="transmembrane region" description="Helical" evidence="1">
    <location>
        <begin position="48"/>
        <end position="64"/>
    </location>
</feature>
<dbReference type="AlphaFoldDB" id="A0A1G7WBL9"/>
<organism evidence="2 3">
    <name type="scientific">Vibrio xiamenensis</name>
    <dbReference type="NCBI Taxonomy" id="861298"/>
    <lineage>
        <taxon>Bacteria</taxon>
        <taxon>Pseudomonadati</taxon>
        <taxon>Pseudomonadota</taxon>
        <taxon>Gammaproteobacteria</taxon>
        <taxon>Vibrionales</taxon>
        <taxon>Vibrionaceae</taxon>
        <taxon>Vibrio</taxon>
    </lineage>
</organism>
<gene>
    <name evidence="2" type="ORF">SAMN04488136_101299</name>
</gene>
<evidence type="ECO:0000256" key="1">
    <source>
        <dbReference type="SAM" id="Phobius"/>
    </source>
</evidence>
<evidence type="ECO:0000313" key="3">
    <source>
        <dbReference type="Proteomes" id="UP000198854"/>
    </source>
</evidence>
<reference evidence="2 3" key="1">
    <citation type="submission" date="2016-10" db="EMBL/GenBank/DDBJ databases">
        <authorList>
            <person name="de Groot N.N."/>
        </authorList>
    </citation>
    <scope>NUCLEOTIDE SEQUENCE [LARGE SCALE GENOMIC DNA]</scope>
    <source>
        <strain evidence="2 3">CGMCC 1.10228</strain>
    </source>
</reference>
<accession>A0A1G7WBL9</accession>
<evidence type="ECO:0000313" key="2">
    <source>
        <dbReference type="EMBL" id="SDG69169.1"/>
    </source>
</evidence>
<dbReference type="Proteomes" id="UP000198854">
    <property type="component" value="Unassembled WGS sequence"/>
</dbReference>